<dbReference type="EMBL" id="KZ505861">
    <property type="protein sequence ID" value="PKU43944.1"/>
    <property type="molecule type" value="Genomic_DNA"/>
</dbReference>
<keyword evidence="3" id="KW-1185">Reference proteome</keyword>
<dbReference type="AlphaFoldDB" id="A0A2I0UD29"/>
<evidence type="ECO:0000256" key="1">
    <source>
        <dbReference type="SAM" id="MobiDB-lite"/>
    </source>
</evidence>
<protein>
    <submittedName>
        <fullName evidence="2">Uncharacterized protein</fullName>
    </submittedName>
</protein>
<name>A0A2I0UD29_LIMLA</name>
<gene>
    <name evidence="2" type="ORF">llap_5757</name>
</gene>
<reference evidence="3" key="1">
    <citation type="submission" date="2017-11" db="EMBL/GenBank/DDBJ databases">
        <authorList>
            <person name="Lima N.C."/>
            <person name="Parody-Merino A.M."/>
            <person name="Battley P.F."/>
            <person name="Fidler A.E."/>
            <person name="Prosdocimi F."/>
        </authorList>
    </citation>
    <scope>NUCLEOTIDE SEQUENCE [LARGE SCALE GENOMIC DNA]</scope>
</reference>
<organism evidence="2 3">
    <name type="scientific">Limosa lapponica baueri</name>
    <dbReference type="NCBI Taxonomy" id="1758121"/>
    <lineage>
        <taxon>Eukaryota</taxon>
        <taxon>Metazoa</taxon>
        <taxon>Chordata</taxon>
        <taxon>Craniata</taxon>
        <taxon>Vertebrata</taxon>
        <taxon>Euteleostomi</taxon>
        <taxon>Archelosauria</taxon>
        <taxon>Archosauria</taxon>
        <taxon>Dinosauria</taxon>
        <taxon>Saurischia</taxon>
        <taxon>Theropoda</taxon>
        <taxon>Coelurosauria</taxon>
        <taxon>Aves</taxon>
        <taxon>Neognathae</taxon>
        <taxon>Neoaves</taxon>
        <taxon>Charadriiformes</taxon>
        <taxon>Scolopacidae</taxon>
        <taxon>Limosa</taxon>
    </lineage>
</organism>
<reference evidence="3" key="2">
    <citation type="submission" date="2017-12" db="EMBL/GenBank/DDBJ databases">
        <title>Genome sequence of the Bar-tailed Godwit (Limosa lapponica baueri).</title>
        <authorList>
            <person name="Lima N.C.B."/>
            <person name="Parody-Merino A.M."/>
            <person name="Battley P.F."/>
            <person name="Fidler A.E."/>
            <person name="Prosdocimi F."/>
        </authorList>
    </citation>
    <scope>NUCLEOTIDE SEQUENCE [LARGE SCALE GENOMIC DNA]</scope>
</reference>
<sequence length="99" mass="11453">MTKKVDIDDFGNERESRRGERAGEESELSHFYHLCFLLPPSSSHQLLSTASSLSFPPFILCPITSNNFQYSHSLAEHRKEEKENMVITFQLFQCHHCHA</sequence>
<dbReference type="Proteomes" id="UP000233556">
    <property type="component" value="Unassembled WGS sequence"/>
</dbReference>
<feature type="region of interest" description="Disordered" evidence="1">
    <location>
        <begin position="1"/>
        <end position="26"/>
    </location>
</feature>
<accession>A0A2I0UD29</accession>
<evidence type="ECO:0000313" key="2">
    <source>
        <dbReference type="EMBL" id="PKU43944.1"/>
    </source>
</evidence>
<proteinExistence type="predicted"/>
<evidence type="ECO:0000313" key="3">
    <source>
        <dbReference type="Proteomes" id="UP000233556"/>
    </source>
</evidence>